<evidence type="ECO:0000256" key="3">
    <source>
        <dbReference type="ARBA" id="ARBA00022705"/>
    </source>
</evidence>
<reference evidence="9 10" key="1">
    <citation type="submission" date="2016-04" db="EMBL/GenBank/DDBJ databases">
        <title>A degradative enzymes factory behind the ericoid mycorrhizal symbiosis.</title>
        <authorList>
            <consortium name="DOE Joint Genome Institute"/>
            <person name="Martino E."/>
            <person name="Morin E."/>
            <person name="Grelet G."/>
            <person name="Kuo A."/>
            <person name="Kohler A."/>
            <person name="Daghino S."/>
            <person name="Barry K."/>
            <person name="Choi C."/>
            <person name="Cichocki N."/>
            <person name="Clum A."/>
            <person name="Copeland A."/>
            <person name="Hainaut M."/>
            <person name="Haridas S."/>
            <person name="Labutti K."/>
            <person name="Lindquist E."/>
            <person name="Lipzen A."/>
            <person name="Khouja H.-R."/>
            <person name="Murat C."/>
            <person name="Ohm R."/>
            <person name="Olson A."/>
            <person name="Spatafora J."/>
            <person name="Veneault-Fourrey C."/>
            <person name="Henrissat B."/>
            <person name="Grigoriev I."/>
            <person name="Martin F."/>
            <person name="Perotto S."/>
        </authorList>
    </citation>
    <scope>NUCLEOTIDE SEQUENCE [LARGE SCALE GENOMIC DNA]</scope>
    <source>
        <strain evidence="9 10">E</strain>
    </source>
</reference>
<accession>A0A2J6SJ41</accession>
<comment type="subcellular location">
    <subcellularLocation>
        <location evidence="1">Nucleus</location>
    </subcellularLocation>
</comment>
<dbReference type="RefSeq" id="XP_024727688.1">
    <property type="nucleotide sequence ID" value="XM_024871519.1"/>
</dbReference>
<feature type="compositionally biased region" description="Low complexity" evidence="7">
    <location>
        <begin position="284"/>
        <end position="298"/>
    </location>
</feature>
<keyword evidence="5" id="KW-0539">Nucleus</keyword>
<dbReference type="GO" id="GO:0004386">
    <property type="term" value="F:helicase activity"/>
    <property type="evidence" value="ECO:0007669"/>
    <property type="project" value="UniProtKB-KW"/>
</dbReference>
<keyword evidence="10" id="KW-1185">Reference proteome</keyword>
<keyword evidence="6" id="KW-0175">Coiled coil</keyword>
<dbReference type="InParanoid" id="A0A2J6SJ41"/>
<keyword evidence="4" id="KW-0547">Nucleotide-binding</keyword>
<dbReference type="STRING" id="1095630.A0A2J6SJ41"/>
<feature type="region of interest" description="Disordered" evidence="7">
    <location>
        <begin position="251"/>
        <end position="342"/>
    </location>
</feature>
<gene>
    <name evidence="9" type="ORF">K444DRAFT_276750</name>
</gene>
<dbReference type="InterPro" id="IPR041024">
    <property type="entry name" value="Mcm6_C"/>
</dbReference>
<dbReference type="GO" id="GO:0006260">
    <property type="term" value="P:DNA replication"/>
    <property type="evidence" value="ECO:0007669"/>
    <property type="project" value="UniProtKB-KW"/>
</dbReference>
<keyword evidence="4" id="KW-0347">Helicase</keyword>
<proteinExistence type="inferred from homology"/>
<feature type="compositionally biased region" description="Basic and acidic residues" evidence="7">
    <location>
        <begin position="192"/>
        <end position="201"/>
    </location>
</feature>
<feature type="coiled-coil region" evidence="6">
    <location>
        <begin position="485"/>
        <end position="519"/>
    </location>
</feature>
<evidence type="ECO:0000259" key="8">
    <source>
        <dbReference type="Pfam" id="PF18263"/>
    </source>
</evidence>
<evidence type="ECO:0000256" key="2">
    <source>
        <dbReference type="ARBA" id="ARBA00008010"/>
    </source>
</evidence>
<evidence type="ECO:0000256" key="1">
    <source>
        <dbReference type="ARBA" id="ARBA00004123"/>
    </source>
</evidence>
<keyword evidence="4" id="KW-0067">ATP-binding</keyword>
<dbReference type="Proteomes" id="UP000235371">
    <property type="component" value="Unassembled WGS sequence"/>
</dbReference>
<feature type="region of interest" description="Disordered" evidence="7">
    <location>
        <begin position="91"/>
        <end position="112"/>
    </location>
</feature>
<keyword evidence="3" id="KW-0235">DNA replication</keyword>
<comment type="similarity">
    <text evidence="2">Belongs to the MCM family.</text>
</comment>
<feature type="region of interest" description="Disordered" evidence="7">
    <location>
        <begin position="530"/>
        <end position="553"/>
    </location>
</feature>
<evidence type="ECO:0000256" key="7">
    <source>
        <dbReference type="SAM" id="MobiDB-lite"/>
    </source>
</evidence>
<evidence type="ECO:0000256" key="6">
    <source>
        <dbReference type="SAM" id="Coils"/>
    </source>
</evidence>
<evidence type="ECO:0000256" key="4">
    <source>
        <dbReference type="ARBA" id="ARBA00022806"/>
    </source>
</evidence>
<evidence type="ECO:0000256" key="5">
    <source>
        <dbReference type="ARBA" id="ARBA00023242"/>
    </source>
</evidence>
<protein>
    <recommendedName>
        <fullName evidence="8">Mcm6 C-terminal winged-helix domain-containing protein</fullName>
    </recommendedName>
</protein>
<dbReference type="GeneID" id="36579601"/>
<dbReference type="AlphaFoldDB" id="A0A2J6SJ41"/>
<evidence type="ECO:0000313" key="10">
    <source>
        <dbReference type="Proteomes" id="UP000235371"/>
    </source>
</evidence>
<organism evidence="9 10">
    <name type="scientific">Hyaloscypha bicolor E</name>
    <dbReference type="NCBI Taxonomy" id="1095630"/>
    <lineage>
        <taxon>Eukaryota</taxon>
        <taxon>Fungi</taxon>
        <taxon>Dikarya</taxon>
        <taxon>Ascomycota</taxon>
        <taxon>Pezizomycotina</taxon>
        <taxon>Leotiomycetes</taxon>
        <taxon>Helotiales</taxon>
        <taxon>Hyaloscyphaceae</taxon>
        <taxon>Hyaloscypha</taxon>
        <taxon>Hyaloscypha bicolor</taxon>
    </lineage>
</organism>
<feature type="compositionally biased region" description="Polar residues" evidence="7">
    <location>
        <begin position="95"/>
        <end position="110"/>
    </location>
</feature>
<dbReference type="OrthoDB" id="3551595at2759"/>
<feature type="domain" description="Mcm6 C-terminal winged-helix" evidence="8">
    <location>
        <begin position="1"/>
        <end position="93"/>
    </location>
</feature>
<dbReference type="Pfam" id="PF18263">
    <property type="entry name" value="WHD_MCM6"/>
    <property type="match status" value="1"/>
</dbReference>
<keyword evidence="4" id="KW-0378">Hydrolase</keyword>
<feature type="region of interest" description="Disordered" evidence="7">
    <location>
        <begin position="192"/>
        <end position="223"/>
    </location>
</feature>
<dbReference type="EMBL" id="KZ613913">
    <property type="protein sequence ID" value="PMD50784.1"/>
    <property type="molecule type" value="Genomic_DNA"/>
</dbReference>
<name>A0A2J6SJ41_9HELO</name>
<evidence type="ECO:0000313" key="9">
    <source>
        <dbReference type="EMBL" id="PMD50784.1"/>
    </source>
</evidence>
<feature type="compositionally biased region" description="Basic and acidic residues" evidence="7">
    <location>
        <begin position="534"/>
        <end position="553"/>
    </location>
</feature>
<dbReference type="GO" id="GO:0005634">
    <property type="term" value="C:nucleus"/>
    <property type="evidence" value="ECO:0007669"/>
    <property type="project" value="UniProtKB-SubCell"/>
</dbReference>
<feature type="compositionally biased region" description="Polar residues" evidence="7">
    <location>
        <begin position="326"/>
        <end position="337"/>
    </location>
</feature>
<sequence>MSYENYTAIRRFIVRHIQDQGFAENDGLPGRVLIHLCLERFSPDLQDPEAIRTEKKSIEGAIRRMVEDSMLQPVSRNQKVVFRLDPYFNIKDKNNPSASQPSEDPQSTQEALEALEREASPDIEDQDMDQHIDEELDQQLAQQLDHSMNQVEDQAEEDLDMGERRQDGWVEKVVDNQTERDQVHQVEEVVHNRGDGLKQDQPDDMGNPAETHQESQAAEDADIQAMRQQEAQEAARIEATRHVEAYAEITRGAAPMPQTHIEEEGEDEDPIRTPSRKRRKVLEIAASESSSSFEPISPGKYPNSTPRRRMNRLGTPLSASRRRSAPTGTYNSPSQQRSPRHMEHRIVKEERTDNSPNWLKDAVIELRTKNSESSIITENGLVKCLDCDGKTFKPTANRKIGGVMTHLRSKTHLTNVTRRQEKLGPSECYFPSIPTTIPTIDFNMPQAPLMVFANQRQESPQDLASAFSVLGRALQNDASRKDIRASFVEGRVQEMEKTNKEQQERIDASLAAIERQKVEQQELVSDILASSEQKQQELSREVNDRINSVEEKSKDQLQNIDSRMARFEVESKGRLEQMSTLLARSDQRNINKIEDIAERVNESQESSKERHSQLSGEIRDLKEINEGQNVMIRELDSQVAEKRTCLEKMVEEIHALKSQVVESTEGIRAIREVVNAENEKNSHLSSELAERREEMEAFGKITKVQNEKIHDLEALFEGNTRDLKELMKTVEAQEETHFQQTAKQMEDFKQQTTEQLKNITERQAAMFEKRSAELAAVFERSTTEQLKIIQQQSAWIQMFEKETSSKFRIMESFKKDQEHYKEGLEDVISGIMEDTAQVREFVQELVQDMVRPVATEPSARTVNTRASV</sequence>